<organism evidence="1 2">
    <name type="scientific">Ectobacillus ponti</name>
    <dbReference type="NCBI Taxonomy" id="2961894"/>
    <lineage>
        <taxon>Bacteria</taxon>
        <taxon>Bacillati</taxon>
        <taxon>Bacillota</taxon>
        <taxon>Bacilli</taxon>
        <taxon>Bacillales</taxon>
        <taxon>Bacillaceae</taxon>
        <taxon>Ectobacillus</taxon>
    </lineage>
</organism>
<dbReference type="Proteomes" id="UP001156102">
    <property type="component" value="Unassembled WGS sequence"/>
</dbReference>
<dbReference type="InterPro" id="IPR026952">
    <property type="entry name" value="WVELL"/>
</dbReference>
<dbReference type="RefSeq" id="WP_254760909.1">
    <property type="nucleotide sequence ID" value="NZ_JANCLT010000017.1"/>
</dbReference>
<sequence>MNDLFEKLTNELLQKNEHLSYAQARAWVELLWSDFEASYARVGKYHGNEMTEQIVSKWIAQHGERLHLVQTQNPKYKHLINQEDHLKH</sequence>
<gene>
    <name evidence="1" type="ORF">NK662_20890</name>
</gene>
<evidence type="ECO:0000313" key="1">
    <source>
        <dbReference type="EMBL" id="MCP8970982.1"/>
    </source>
</evidence>
<accession>A0AA41X8Y5</accession>
<protein>
    <submittedName>
        <fullName evidence="1">YfhJ family protein</fullName>
    </submittedName>
</protein>
<reference evidence="1" key="1">
    <citation type="submission" date="2022-07" db="EMBL/GenBank/DDBJ databases">
        <authorList>
            <person name="Li W.-J."/>
            <person name="Deng Q.-Q."/>
        </authorList>
    </citation>
    <scope>NUCLEOTIDE SEQUENCE</scope>
    <source>
        <strain evidence="1">SYSU M60031</strain>
    </source>
</reference>
<evidence type="ECO:0000313" key="2">
    <source>
        <dbReference type="Proteomes" id="UP001156102"/>
    </source>
</evidence>
<name>A0AA41X8Y5_9BACI</name>
<dbReference type="AlphaFoldDB" id="A0AA41X8Y5"/>
<proteinExistence type="predicted"/>
<dbReference type="Pfam" id="PF14043">
    <property type="entry name" value="WVELL"/>
    <property type="match status" value="1"/>
</dbReference>
<comment type="caution">
    <text evidence="1">The sequence shown here is derived from an EMBL/GenBank/DDBJ whole genome shotgun (WGS) entry which is preliminary data.</text>
</comment>
<dbReference type="EMBL" id="JANCLT010000017">
    <property type="protein sequence ID" value="MCP8970982.1"/>
    <property type="molecule type" value="Genomic_DNA"/>
</dbReference>
<keyword evidence="2" id="KW-1185">Reference proteome</keyword>